<feature type="domain" description="Trehalose synthase N-terminal" evidence="8">
    <location>
        <begin position="13"/>
        <end position="81"/>
    </location>
</feature>
<evidence type="ECO:0000256" key="6">
    <source>
        <dbReference type="ARBA" id="ARBA00023277"/>
    </source>
</evidence>
<evidence type="ECO:0000313" key="9">
    <source>
        <dbReference type="EMBL" id="RKP07555.1"/>
    </source>
</evidence>
<dbReference type="STRING" id="78915.A0A4P9XNN3"/>
<name>A0A4P9XNN3_9FUNG</name>
<feature type="domain" description="Glycosyl transferase family 1" evidence="7">
    <location>
        <begin position="165"/>
        <end position="323"/>
    </location>
</feature>
<proteinExistence type="inferred from homology"/>
<comment type="similarity">
    <text evidence="1">Belongs to the glycosyltransferase group 1 family. Glycosyltransferase 4 subfamily.</text>
</comment>
<keyword evidence="10" id="KW-1185">Reference proteome</keyword>
<dbReference type="GO" id="GO:0016757">
    <property type="term" value="F:glycosyltransferase activity"/>
    <property type="evidence" value="ECO:0007669"/>
    <property type="project" value="UniProtKB-KW"/>
</dbReference>
<dbReference type="InterPro" id="IPR049438">
    <property type="entry name" value="TreT_GT1"/>
</dbReference>
<dbReference type="OrthoDB" id="937291at2759"/>
<dbReference type="AlphaFoldDB" id="A0A4P9XNN3"/>
<evidence type="ECO:0000256" key="3">
    <source>
        <dbReference type="ARBA" id="ARBA00022526"/>
    </source>
</evidence>
<evidence type="ECO:0000256" key="5">
    <source>
        <dbReference type="ARBA" id="ARBA00022679"/>
    </source>
</evidence>
<keyword evidence="5" id="KW-0808">Transferase</keyword>
<feature type="non-terminal residue" evidence="9">
    <location>
        <position position="1"/>
    </location>
</feature>
<gene>
    <name evidence="9" type="ORF">THASP1DRAFT_24322</name>
</gene>
<organism evidence="9 10">
    <name type="scientific">Thamnocephalis sphaerospora</name>
    <dbReference type="NCBI Taxonomy" id="78915"/>
    <lineage>
        <taxon>Eukaryota</taxon>
        <taxon>Fungi</taxon>
        <taxon>Fungi incertae sedis</taxon>
        <taxon>Zoopagomycota</taxon>
        <taxon>Zoopagomycotina</taxon>
        <taxon>Zoopagomycetes</taxon>
        <taxon>Zoopagales</taxon>
        <taxon>Sigmoideomycetaceae</taxon>
        <taxon>Thamnocephalis</taxon>
    </lineage>
</organism>
<keyword evidence="6" id="KW-0119">Carbohydrate metabolism</keyword>
<dbReference type="InterPro" id="IPR052078">
    <property type="entry name" value="Trehalose_Metab_GTase"/>
</dbReference>
<protein>
    <submittedName>
        <fullName evidence="9">Uncharacterized protein</fullName>
    </submittedName>
</protein>
<dbReference type="EMBL" id="KZ992703">
    <property type="protein sequence ID" value="RKP07555.1"/>
    <property type="molecule type" value="Genomic_DNA"/>
</dbReference>
<evidence type="ECO:0000256" key="1">
    <source>
        <dbReference type="ARBA" id="ARBA00009481"/>
    </source>
</evidence>
<dbReference type="Proteomes" id="UP000271241">
    <property type="component" value="Unassembled WGS sequence"/>
</dbReference>
<dbReference type="Gene3D" id="3.40.50.2000">
    <property type="entry name" value="Glycogen Phosphorylase B"/>
    <property type="match status" value="2"/>
</dbReference>
<dbReference type="PANTHER" id="PTHR47779:SF1">
    <property type="entry name" value="SYNTHASE (CCG-9), PUTATIVE (AFU_ORTHOLOGUE AFUA_3G12100)-RELATED"/>
    <property type="match status" value="1"/>
</dbReference>
<dbReference type="PANTHER" id="PTHR47779">
    <property type="entry name" value="SYNTHASE (CCG-9), PUTATIVE (AFU_ORTHOLOGUE AFUA_3G12100)-RELATED"/>
    <property type="match status" value="1"/>
</dbReference>
<evidence type="ECO:0000256" key="4">
    <source>
        <dbReference type="ARBA" id="ARBA00022676"/>
    </source>
</evidence>
<dbReference type="GO" id="GO:0006006">
    <property type="term" value="P:glucose metabolic process"/>
    <property type="evidence" value="ECO:0007669"/>
    <property type="project" value="UniProtKB-KW"/>
</dbReference>
<keyword evidence="4" id="KW-0328">Glycosyltransferase</keyword>
<sequence length="375" mass="42170">RSWSDPKGPIYRSNVIVVDDPQLCAITPEIRKMNPNCKVIYRSHIEVRADMTRIQGSPQHGVWEFLYQFIKAAHVFVSHPIANFVPDEVPRDQVVLMPASTDSLDGLNKPLHDWSMGYNRMIFNRVCWDQSGSMLGGGRPYIAGHQAHALKDPRADQCACADSAGIADVIQAYSLFRQMIKGKLTRMQTPQLVICGHGSVDDPDATLMYDDTMRRIQQIEFSDITEDICVARLPPSDQLLNAVLRGAHVALQLSRREGFEVKVTESLHKGVPVVAYATGGIPHQIEHGRTGFLVPMGDYGQVARHLVSLFTNQELYDNMSRCAEHEVNHDYFTASNLLSWLWLFNSLHEGEKPGGEIWVRDACKEWLDKQSCASD</sequence>
<dbReference type="SUPFAM" id="SSF53756">
    <property type="entry name" value="UDP-Glycosyltransferase/glycogen phosphorylase"/>
    <property type="match status" value="1"/>
</dbReference>
<keyword evidence="3" id="KW-0313">Glucose metabolism</keyword>
<evidence type="ECO:0000259" key="8">
    <source>
        <dbReference type="Pfam" id="PF21269"/>
    </source>
</evidence>
<evidence type="ECO:0000313" key="10">
    <source>
        <dbReference type="Proteomes" id="UP000271241"/>
    </source>
</evidence>
<evidence type="ECO:0000256" key="2">
    <source>
        <dbReference type="ARBA" id="ARBA00011738"/>
    </source>
</evidence>
<dbReference type="Pfam" id="PF00534">
    <property type="entry name" value="Glycos_transf_1"/>
    <property type="match status" value="1"/>
</dbReference>
<comment type="subunit">
    <text evidence="2">Homodimer.</text>
</comment>
<reference evidence="10" key="1">
    <citation type="journal article" date="2018" name="Nat. Microbiol.">
        <title>Leveraging single-cell genomics to expand the fungal tree of life.</title>
        <authorList>
            <person name="Ahrendt S.R."/>
            <person name="Quandt C.A."/>
            <person name="Ciobanu D."/>
            <person name="Clum A."/>
            <person name="Salamov A."/>
            <person name="Andreopoulos B."/>
            <person name="Cheng J.F."/>
            <person name="Woyke T."/>
            <person name="Pelin A."/>
            <person name="Henrissat B."/>
            <person name="Reynolds N.K."/>
            <person name="Benny G.L."/>
            <person name="Smith M.E."/>
            <person name="James T.Y."/>
            <person name="Grigoriev I.V."/>
        </authorList>
    </citation>
    <scope>NUCLEOTIDE SEQUENCE [LARGE SCALE GENOMIC DNA]</scope>
    <source>
        <strain evidence="10">RSA 1356</strain>
    </source>
</reference>
<dbReference type="Pfam" id="PF21269">
    <property type="entry name" value="TreT_GT1"/>
    <property type="match status" value="1"/>
</dbReference>
<dbReference type="InterPro" id="IPR001296">
    <property type="entry name" value="Glyco_trans_1"/>
</dbReference>
<evidence type="ECO:0000259" key="7">
    <source>
        <dbReference type="Pfam" id="PF00534"/>
    </source>
</evidence>
<accession>A0A4P9XNN3</accession>